<dbReference type="OrthoDB" id="7551542at2759"/>
<proteinExistence type="predicted"/>
<dbReference type="AlphaFoldDB" id="A0A8X6IT93"/>
<gene>
    <name evidence="1" type="primary">AVEN_158700_1</name>
    <name evidence="1" type="ORF">NPIL_211521</name>
</gene>
<protein>
    <submittedName>
        <fullName evidence="1">Uncharacterized protein</fullName>
    </submittedName>
</protein>
<evidence type="ECO:0000313" key="2">
    <source>
        <dbReference type="Proteomes" id="UP000887013"/>
    </source>
</evidence>
<sequence length="206" mass="23833">MCFRSNFTKALNKSPDILVPKVEDTDVLAAQIDLLEQKYKNLKDLGRRILSNLQSGTTVQQEFYQEYEAIIAYEDWLLETKMKFQRRGNVLEKPKQEAIAGKLLNGGIEELSSGLVCVGTKLGWTLMEKTREMENHDSTNTVLSYRVNDEISEHEKELLPKGHHWKNLTCDDSNVAVRDIRNKVETDEPISRYGRRLKRVDSYCEH</sequence>
<reference evidence="1" key="1">
    <citation type="submission" date="2020-08" db="EMBL/GenBank/DDBJ databases">
        <title>Multicomponent nature underlies the extraordinary mechanical properties of spider dragline silk.</title>
        <authorList>
            <person name="Kono N."/>
            <person name="Nakamura H."/>
            <person name="Mori M."/>
            <person name="Yoshida Y."/>
            <person name="Ohtoshi R."/>
            <person name="Malay A.D."/>
            <person name="Moran D.A.P."/>
            <person name="Tomita M."/>
            <person name="Numata K."/>
            <person name="Arakawa K."/>
        </authorList>
    </citation>
    <scope>NUCLEOTIDE SEQUENCE</scope>
</reference>
<dbReference type="Proteomes" id="UP000887013">
    <property type="component" value="Unassembled WGS sequence"/>
</dbReference>
<evidence type="ECO:0000313" key="1">
    <source>
        <dbReference type="EMBL" id="GFS58898.1"/>
    </source>
</evidence>
<name>A0A8X6IT93_NEPPI</name>
<organism evidence="1 2">
    <name type="scientific">Nephila pilipes</name>
    <name type="common">Giant wood spider</name>
    <name type="synonym">Nephila maculata</name>
    <dbReference type="NCBI Taxonomy" id="299642"/>
    <lineage>
        <taxon>Eukaryota</taxon>
        <taxon>Metazoa</taxon>
        <taxon>Ecdysozoa</taxon>
        <taxon>Arthropoda</taxon>
        <taxon>Chelicerata</taxon>
        <taxon>Arachnida</taxon>
        <taxon>Araneae</taxon>
        <taxon>Araneomorphae</taxon>
        <taxon>Entelegynae</taxon>
        <taxon>Araneoidea</taxon>
        <taxon>Nephilidae</taxon>
        <taxon>Nephila</taxon>
    </lineage>
</organism>
<comment type="caution">
    <text evidence="1">The sequence shown here is derived from an EMBL/GenBank/DDBJ whole genome shotgun (WGS) entry which is preliminary data.</text>
</comment>
<keyword evidence="2" id="KW-1185">Reference proteome</keyword>
<accession>A0A8X6IT93</accession>
<dbReference type="EMBL" id="BMAW01047059">
    <property type="protein sequence ID" value="GFS58898.1"/>
    <property type="molecule type" value="Genomic_DNA"/>
</dbReference>